<reference evidence="3 4" key="1">
    <citation type="submission" date="2017-07" db="EMBL/GenBank/DDBJ databases">
        <title>Genome sequencing and assembly of Paenibacillus rigui.</title>
        <authorList>
            <person name="Mayilraj S."/>
        </authorList>
    </citation>
    <scope>NUCLEOTIDE SEQUENCE [LARGE SCALE GENOMIC DNA]</scope>
    <source>
        <strain evidence="3 4">JCM 16352</strain>
    </source>
</reference>
<evidence type="ECO:0000256" key="2">
    <source>
        <dbReference type="ARBA" id="ARBA00023002"/>
    </source>
</evidence>
<dbReference type="Proteomes" id="UP000215509">
    <property type="component" value="Unassembled WGS sequence"/>
</dbReference>
<dbReference type="PANTHER" id="PTHR43391">
    <property type="entry name" value="RETINOL DEHYDROGENASE-RELATED"/>
    <property type="match status" value="1"/>
</dbReference>
<comment type="caution">
    <text evidence="3">The sequence shown here is derived from an EMBL/GenBank/DDBJ whole genome shotgun (WGS) entry which is preliminary data.</text>
</comment>
<dbReference type="GO" id="GO:0005829">
    <property type="term" value="C:cytosol"/>
    <property type="evidence" value="ECO:0007669"/>
    <property type="project" value="TreeGrafter"/>
</dbReference>
<evidence type="ECO:0000313" key="3">
    <source>
        <dbReference type="EMBL" id="OXM82414.1"/>
    </source>
</evidence>
<dbReference type="PRINTS" id="PR00081">
    <property type="entry name" value="GDHRDH"/>
</dbReference>
<name>A0A229UGA2_9BACL</name>
<dbReference type="AlphaFoldDB" id="A0A229UGA2"/>
<evidence type="ECO:0000313" key="4">
    <source>
        <dbReference type="Proteomes" id="UP000215509"/>
    </source>
</evidence>
<dbReference type="GO" id="GO:0016491">
    <property type="term" value="F:oxidoreductase activity"/>
    <property type="evidence" value="ECO:0007669"/>
    <property type="project" value="UniProtKB-KW"/>
</dbReference>
<sequence length="280" mass="30984">MNKVIAITGASSGIGLATALLLAQHDWIVYAGTRDVARDQQRYAGTPNLHFVEMEVTRPETLRQAFDTIERTHGHMDALFSNAGFGFLRALGQASMDEIKRVFETNVFGVMHSIQEALPLLRKAPAGGHVIATTSVGGLVGQPFNEIYCSSKFAVEGLLESLATYYKPLFNIDVTLLEPGAIATQFNSTVFRQLEETGGIREDEYKPLIDKYIDTFSKRNTVPQTPESVAEVVLKLLQMETKPLRLRTSDAAERFAEHKTKLDPTGLDGTLLVRKLQLNM</sequence>
<accession>A0A229UGA2</accession>
<dbReference type="CDD" id="cd05374">
    <property type="entry name" value="17beta-HSD-like_SDR_c"/>
    <property type="match status" value="1"/>
</dbReference>
<dbReference type="PROSITE" id="PS00061">
    <property type="entry name" value="ADH_SHORT"/>
    <property type="match status" value="1"/>
</dbReference>
<dbReference type="RefSeq" id="WP_094018757.1">
    <property type="nucleotide sequence ID" value="NZ_NMQW01000076.1"/>
</dbReference>
<evidence type="ECO:0000256" key="1">
    <source>
        <dbReference type="ARBA" id="ARBA00006484"/>
    </source>
</evidence>
<dbReference type="Pfam" id="PF00106">
    <property type="entry name" value="adh_short"/>
    <property type="match status" value="1"/>
</dbReference>
<organism evidence="3 4">
    <name type="scientific">Paenibacillus rigui</name>
    <dbReference type="NCBI Taxonomy" id="554312"/>
    <lineage>
        <taxon>Bacteria</taxon>
        <taxon>Bacillati</taxon>
        <taxon>Bacillota</taxon>
        <taxon>Bacilli</taxon>
        <taxon>Bacillales</taxon>
        <taxon>Paenibacillaceae</taxon>
        <taxon>Paenibacillus</taxon>
    </lineage>
</organism>
<dbReference type="Gene3D" id="3.40.50.720">
    <property type="entry name" value="NAD(P)-binding Rossmann-like Domain"/>
    <property type="match status" value="1"/>
</dbReference>
<keyword evidence="4" id="KW-1185">Reference proteome</keyword>
<dbReference type="EMBL" id="NMQW01000076">
    <property type="protein sequence ID" value="OXM82414.1"/>
    <property type="molecule type" value="Genomic_DNA"/>
</dbReference>
<proteinExistence type="inferred from homology"/>
<dbReference type="PANTHER" id="PTHR43391:SF86">
    <property type="entry name" value="SHORT-CHAIN DEHYDROGENASE_REDUCTASE FAMILY PROTEIN"/>
    <property type="match status" value="1"/>
</dbReference>
<gene>
    <name evidence="3" type="ORF">CF651_31135</name>
</gene>
<keyword evidence="2" id="KW-0560">Oxidoreductase</keyword>
<dbReference type="InterPro" id="IPR036291">
    <property type="entry name" value="NAD(P)-bd_dom_sf"/>
</dbReference>
<comment type="similarity">
    <text evidence="1">Belongs to the short-chain dehydrogenases/reductases (SDR) family.</text>
</comment>
<dbReference type="SUPFAM" id="SSF51735">
    <property type="entry name" value="NAD(P)-binding Rossmann-fold domains"/>
    <property type="match status" value="1"/>
</dbReference>
<dbReference type="InterPro" id="IPR002347">
    <property type="entry name" value="SDR_fam"/>
</dbReference>
<dbReference type="InterPro" id="IPR020904">
    <property type="entry name" value="Sc_DH/Rdtase_CS"/>
</dbReference>
<protein>
    <submittedName>
        <fullName evidence="3">Short-chain dehydrogenase</fullName>
    </submittedName>
</protein>
<dbReference type="OrthoDB" id="9775296at2"/>